<proteinExistence type="predicted"/>
<dbReference type="AlphaFoldDB" id="A0A3A9YXP6"/>
<feature type="region of interest" description="Disordered" evidence="1">
    <location>
        <begin position="26"/>
        <end position="46"/>
    </location>
</feature>
<sequence>MMAEVFALLLVGHWLADYPGQTDRQAKRKAGWTEGKDDPHPGRHHHGWGANLTHAGTHVAICGVLLGIGAALLPEVTLHPAPTVAALAWIGATHSVIDRRWPVRWWMENTGQAEYLARGGAQHVDQAAHALALLVAAVGLAA</sequence>
<reference evidence="2 3" key="1">
    <citation type="journal article" date="2014" name="Int. J. Syst. Evol. Microbiol.">
        <title>Streptomyces hoynatensis sp. nov., isolated from deep marine sediment.</title>
        <authorList>
            <person name="Veyisoglu A."/>
            <person name="Sahin N."/>
        </authorList>
    </citation>
    <scope>NUCLEOTIDE SEQUENCE [LARGE SCALE GENOMIC DNA]</scope>
    <source>
        <strain evidence="2 3">KCTC 29097</strain>
    </source>
</reference>
<dbReference type="EMBL" id="RBAL01000009">
    <property type="protein sequence ID" value="RKN40793.1"/>
    <property type="molecule type" value="Genomic_DNA"/>
</dbReference>
<gene>
    <name evidence="2" type="ORF">D7294_17035</name>
</gene>
<protein>
    <submittedName>
        <fullName evidence="2">DUF3307 domain-containing protein</fullName>
    </submittedName>
</protein>
<keyword evidence="3" id="KW-1185">Reference proteome</keyword>
<evidence type="ECO:0000313" key="3">
    <source>
        <dbReference type="Proteomes" id="UP000272474"/>
    </source>
</evidence>
<evidence type="ECO:0000256" key="1">
    <source>
        <dbReference type="SAM" id="MobiDB-lite"/>
    </source>
</evidence>
<dbReference type="OrthoDB" id="3542456at2"/>
<organism evidence="2 3">
    <name type="scientific">Streptomyces hoynatensis</name>
    <dbReference type="NCBI Taxonomy" id="1141874"/>
    <lineage>
        <taxon>Bacteria</taxon>
        <taxon>Bacillati</taxon>
        <taxon>Actinomycetota</taxon>
        <taxon>Actinomycetes</taxon>
        <taxon>Kitasatosporales</taxon>
        <taxon>Streptomycetaceae</taxon>
        <taxon>Streptomyces</taxon>
    </lineage>
</organism>
<name>A0A3A9YXP6_9ACTN</name>
<accession>A0A3A9YXP6</accession>
<dbReference type="Proteomes" id="UP000272474">
    <property type="component" value="Unassembled WGS sequence"/>
</dbReference>
<dbReference type="Pfam" id="PF11750">
    <property type="entry name" value="DUF3307"/>
    <property type="match status" value="1"/>
</dbReference>
<comment type="caution">
    <text evidence="2">The sequence shown here is derived from an EMBL/GenBank/DDBJ whole genome shotgun (WGS) entry which is preliminary data.</text>
</comment>
<dbReference type="InterPro" id="IPR021737">
    <property type="entry name" value="Phage_phiKZ_Orf197"/>
</dbReference>
<evidence type="ECO:0000313" key="2">
    <source>
        <dbReference type="EMBL" id="RKN40793.1"/>
    </source>
</evidence>